<dbReference type="OrthoDB" id="680764at2"/>
<feature type="transmembrane region" description="Helical" evidence="5">
    <location>
        <begin position="21"/>
        <end position="39"/>
    </location>
</feature>
<dbReference type="EMBL" id="SNYC01000003">
    <property type="protein sequence ID" value="TDQ11150.1"/>
    <property type="molecule type" value="Genomic_DNA"/>
</dbReference>
<evidence type="ECO:0000313" key="7">
    <source>
        <dbReference type="Proteomes" id="UP000295620"/>
    </source>
</evidence>
<keyword evidence="2 5" id="KW-0812">Transmembrane</keyword>
<feature type="transmembrane region" description="Helical" evidence="5">
    <location>
        <begin position="85"/>
        <end position="103"/>
    </location>
</feature>
<keyword evidence="7" id="KW-1185">Reference proteome</keyword>
<dbReference type="AlphaFoldDB" id="A0A4R6T0Z6"/>
<evidence type="ECO:0000256" key="2">
    <source>
        <dbReference type="ARBA" id="ARBA00022692"/>
    </source>
</evidence>
<name>A0A4R6T0Z6_9SPHI</name>
<keyword evidence="3 5" id="KW-1133">Transmembrane helix</keyword>
<feature type="transmembrane region" description="Helical" evidence="5">
    <location>
        <begin position="115"/>
        <end position="135"/>
    </location>
</feature>
<evidence type="ECO:0000256" key="5">
    <source>
        <dbReference type="SAM" id="Phobius"/>
    </source>
</evidence>
<gene>
    <name evidence="6" type="ORF">ATK78_0265</name>
</gene>
<feature type="transmembrane region" description="Helical" evidence="5">
    <location>
        <begin position="51"/>
        <end position="73"/>
    </location>
</feature>
<evidence type="ECO:0000256" key="1">
    <source>
        <dbReference type="ARBA" id="ARBA00004141"/>
    </source>
</evidence>
<dbReference type="Proteomes" id="UP000295620">
    <property type="component" value="Unassembled WGS sequence"/>
</dbReference>
<dbReference type="RefSeq" id="WP_133574247.1">
    <property type="nucleotide sequence ID" value="NZ_SNYC01000003.1"/>
</dbReference>
<evidence type="ECO:0000256" key="4">
    <source>
        <dbReference type="ARBA" id="ARBA00023136"/>
    </source>
</evidence>
<comment type="caution">
    <text evidence="6">The sequence shown here is derived from an EMBL/GenBank/DDBJ whole genome shotgun (WGS) entry which is preliminary data.</text>
</comment>
<sequence>MKLLTKIQNWGDHHHPKWLDYFRMLLGLILIWKGINFASNLHAFTNLMENAGLGLAVSISLIAHLIIVLHILGGLFITLGTNTRFVCLLNLPILIAAVFFVNLPGNVLSPYSEFWLSSVVLIGLITFLIEGDGILSIENEKKLAA</sequence>
<keyword evidence="4 5" id="KW-0472">Membrane</keyword>
<evidence type="ECO:0000256" key="3">
    <source>
        <dbReference type="ARBA" id="ARBA00022989"/>
    </source>
</evidence>
<dbReference type="Pfam" id="PF07681">
    <property type="entry name" value="DoxX"/>
    <property type="match status" value="1"/>
</dbReference>
<dbReference type="GO" id="GO:0016020">
    <property type="term" value="C:membrane"/>
    <property type="evidence" value="ECO:0007669"/>
    <property type="project" value="UniProtKB-SubCell"/>
</dbReference>
<dbReference type="InterPro" id="IPR032808">
    <property type="entry name" value="DoxX"/>
</dbReference>
<evidence type="ECO:0000313" key="6">
    <source>
        <dbReference type="EMBL" id="TDQ11150.1"/>
    </source>
</evidence>
<organism evidence="6 7">
    <name type="scientific">Pedobacter metabolipauper</name>
    <dbReference type="NCBI Taxonomy" id="425513"/>
    <lineage>
        <taxon>Bacteria</taxon>
        <taxon>Pseudomonadati</taxon>
        <taxon>Bacteroidota</taxon>
        <taxon>Sphingobacteriia</taxon>
        <taxon>Sphingobacteriales</taxon>
        <taxon>Sphingobacteriaceae</taxon>
        <taxon>Pedobacter</taxon>
    </lineage>
</organism>
<proteinExistence type="predicted"/>
<reference evidence="6 7" key="1">
    <citation type="submission" date="2019-03" db="EMBL/GenBank/DDBJ databases">
        <title>Genomic Encyclopedia of Archaeal and Bacterial Type Strains, Phase II (KMG-II): from individual species to whole genera.</title>
        <authorList>
            <person name="Goeker M."/>
        </authorList>
    </citation>
    <scope>NUCLEOTIDE SEQUENCE [LARGE SCALE GENOMIC DNA]</scope>
    <source>
        <strain evidence="6 7">DSM 19035</strain>
    </source>
</reference>
<comment type="subcellular location">
    <subcellularLocation>
        <location evidence="1">Membrane</location>
        <topology evidence="1">Multi-pass membrane protein</topology>
    </subcellularLocation>
</comment>
<accession>A0A4R6T0Z6</accession>
<protein>
    <submittedName>
        <fullName evidence="6">Putative membrane protein YphA (DoxX/SURF4 family)</fullName>
    </submittedName>
</protein>